<dbReference type="Pfam" id="PF03939">
    <property type="entry name" value="Ribosomal_L23eN"/>
    <property type="match status" value="1"/>
</dbReference>
<protein>
    <recommendedName>
        <fullName evidence="10">Large ribosomal subunit protein uL23</fullName>
    </recommendedName>
    <alternativeName>
        <fullName evidence="12">60S ribosomal protein L25</fullName>
    </alternativeName>
    <alternativeName>
        <fullName evidence="11">Small ribosomal subunit protein uS11m</fullName>
    </alternativeName>
</protein>
<proteinExistence type="inferred from homology"/>
<evidence type="ECO:0000256" key="11">
    <source>
        <dbReference type="ARBA" id="ARBA00070326"/>
    </source>
</evidence>
<keyword evidence="4" id="KW-0699">rRNA-binding</keyword>
<evidence type="ECO:0000256" key="9">
    <source>
        <dbReference type="ARBA" id="ARBA00037226"/>
    </source>
</evidence>
<dbReference type="Pfam" id="PF00276">
    <property type="entry name" value="Ribosomal_L23"/>
    <property type="match status" value="1"/>
</dbReference>
<dbReference type="GO" id="GO:1990904">
    <property type="term" value="C:ribonucleoprotein complex"/>
    <property type="evidence" value="ECO:0007669"/>
    <property type="project" value="UniProtKB-KW"/>
</dbReference>
<dbReference type="InterPro" id="IPR013025">
    <property type="entry name" value="Ribosomal_uL23-like"/>
</dbReference>
<reference evidence="15" key="1">
    <citation type="submission" date="2021-06" db="EMBL/GenBank/DDBJ databases">
        <title>Candida auris outbreak in lebanese hospital.</title>
        <authorList>
            <person name="Finianos M."/>
        </authorList>
    </citation>
    <scope>NUCLEOTIDE SEQUENCE</scope>
    <source>
        <strain evidence="15">CA7LBN</strain>
    </source>
</reference>
<dbReference type="InterPro" id="IPR001014">
    <property type="entry name" value="Ribosomal_uL23_CS"/>
</dbReference>
<evidence type="ECO:0000256" key="13">
    <source>
        <dbReference type="RuleBase" id="RU003934"/>
    </source>
</evidence>
<dbReference type="HAMAP" id="MF_01369_A">
    <property type="entry name" value="Ribosomal_uL23_A"/>
    <property type="match status" value="1"/>
</dbReference>
<dbReference type="PANTHER" id="PTHR11620">
    <property type="entry name" value="60S RIBOSOMAL PROTEIN L23A"/>
    <property type="match status" value="1"/>
</dbReference>
<evidence type="ECO:0000256" key="10">
    <source>
        <dbReference type="ARBA" id="ARBA00044537"/>
    </source>
</evidence>
<dbReference type="SUPFAM" id="SSF54189">
    <property type="entry name" value="Ribosomal proteins S24e, L23 and L15e"/>
    <property type="match status" value="1"/>
</dbReference>
<evidence type="ECO:0000256" key="8">
    <source>
        <dbReference type="ARBA" id="ARBA00023274"/>
    </source>
</evidence>
<comment type="function">
    <text evidence="9">Component of the mitochondrial ribosome (mitoribosome), a dedicated translation machinery responsible for the synthesis of mitochondrial genome-encoded proteins, including at least some of the essential transmembrane subunits of the mitochondrial respiratory chain. The mitoribosomes are attached to the mitochondrial inner membrane and translation products are cotranslationally integrated into the membrane.</text>
</comment>
<evidence type="ECO:0000256" key="4">
    <source>
        <dbReference type="ARBA" id="ARBA00022730"/>
    </source>
</evidence>
<dbReference type="GO" id="GO:0005739">
    <property type="term" value="C:mitochondrion"/>
    <property type="evidence" value="ECO:0007669"/>
    <property type="project" value="UniProtKB-SubCell"/>
</dbReference>
<evidence type="ECO:0000259" key="14">
    <source>
        <dbReference type="Pfam" id="PF03939"/>
    </source>
</evidence>
<evidence type="ECO:0000256" key="2">
    <source>
        <dbReference type="ARBA" id="ARBA00006194"/>
    </source>
</evidence>
<dbReference type="FunFam" id="3.30.70.330:FF:000035">
    <property type="entry name" value="60S ribosomal protein L23a"/>
    <property type="match status" value="1"/>
</dbReference>
<dbReference type="AlphaFoldDB" id="A0A8F3AGQ2"/>
<dbReference type="FunFam" id="3.30.420.80:FF:000011">
    <property type="entry name" value="37S ribosomal protein S18, mitochondrial"/>
    <property type="match status" value="1"/>
</dbReference>
<dbReference type="GO" id="GO:0019843">
    <property type="term" value="F:rRNA binding"/>
    <property type="evidence" value="ECO:0007669"/>
    <property type="project" value="UniProtKB-KW"/>
</dbReference>
<accession>A0A8F3AGQ2</accession>
<evidence type="ECO:0000256" key="7">
    <source>
        <dbReference type="ARBA" id="ARBA00023128"/>
    </source>
</evidence>
<dbReference type="PROSITE" id="PS00050">
    <property type="entry name" value="RIBOSOMAL_L23"/>
    <property type="match status" value="1"/>
</dbReference>
<dbReference type="GO" id="GO:0006412">
    <property type="term" value="P:translation"/>
    <property type="evidence" value="ECO:0007669"/>
    <property type="project" value="InterPro"/>
</dbReference>
<sequence length="335" mass="37458">MFGGIRNALMGRSSLAFAGQRSFALSSRIRAAAESTQSNVPQGPIIKTDNERIVSWKLYAKCNKHNTIVSLFAVTEDLDFMKNNEHLSYNEKVLYYMHLPQKSKLMVSAGMLGFRNSQKQEYEAGYQVTCRALKLIEEKKLIGPNDKIEVIITNYGKGRQAFESCLVGKEGAGIRSNIVRISDNTKLKFGGNRAKFQRHAAAAKKSALKGTNSKKATKVRTSTTFRLPKTLKLARKPRFATTSVPHYRRLDAYKIIESPIASETAIKKVEDGNTLVFQVSIKANKHQIKSAVKELYNVDVEKINTLVRPNGTKKAYIRLTADHDALDVANRIGYV</sequence>
<name>A0A8F3AGQ2_CANAR</name>
<keyword evidence="7" id="KW-0496">Mitochondrion</keyword>
<dbReference type="GO" id="GO:0003735">
    <property type="term" value="F:structural constituent of ribosome"/>
    <property type="evidence" value="ECO:0007669"/>
    <property type="project" value="InterPro"/>
</dbReference>
<keyword evidence="5" id="KW-0694">RNA-binding</keyword>
<dbReference type="Proteomes" id="UP000825438">
    <property type="component" value="Chromosome II"/>
</dbReference>
<dbReference type="InterPro" id="IPR012678">
    <property type="entry name" value="Ribosomal_uL23/eL15/eS24_sf"/>
</dbReference>
<evidence type="ECO:0000256" key="1">
    <source>
        <dbReference type="ARBA" id="ARBA00004173"/>
    </source>
</evidence>
<keyword evidence="6 13" id="KW-0689">Ribosomal protein</keyword>
<dbReference type="SUPFAM" id="SSF53137">
    <property type="entry name" value="Translational machinery components"/>
    <property type="match status" value="1"/>
</dbReference>
<dbReference type="Gene3D" id="3.30.70.330">
    <property type="match status" value="1"/>
</dbReference>
<dbReference type="EMBL" id="CP076750">
    <property type="protein sequence ID" value="QWW23355.1"/>
    <property type="molecule type" value="Genomic_DNA"/>
</dbReference>
<gene>
    <name evidence="15" type="ORF">CA7LBN_002156</name>
</gene>
<comment type="subcellular location">
    <subcellularLocation>
        <location evidence="1">Mitochondrion</location>
    </subcellularLocation>
</comment>
<evidence type="ECO:0000256" key="5">
    <source>
        <dbReference type="ARBA" id="ARBA00022884"/>
    </source>
</evidence>
<evidence type="ECO:0000256" key="3">
    <source>
        <dbReference type="ARBA" id="ARBA00006700"/>
    </source>
</evidence>
<dbReference type="GO" id="GO:0005840">
    <property type="term" value="C:ribosome"/>
    <property type="evidence" value="ECO:0007669"/>
    <property type="project" value="UniProtKB-KW"/>
</dbReference>
<evidence type="ECO:0000256" key="6">
    <source>
        <dbReference type="ARBA" id="ARBA00022980"/>
    </source>
</evidence>
<dbReference type="Gene3D" id="3.30.420.80">
    <property type="entry name" value="Ribosomal protein S11"/>
    <property type="match status" value="1"/>
</dbReference>
<evidence type="ECO:0000313" key="15">
    <source>
        <dbReference type="EMBL" id="QWW23355.1"/>
    </source>
</evidence>
<dbReference type="InterPro" id="IPR012677">
    <property type="entry name" value="Nucleotide-bd_a/b_plait_sf"/>
</dbReference>
<dbReference type="InterPro" id="IPR005633">
    <property type="entry name" value="Ribosomal_uL23_N"/>
</dbReference>
<comment type="similarity">
    <text evidence="3 13">Belongs to the universal ribosomal protein uL23 family.</text>
</comment>
<feature type="domain" description="Large ribosomal subunit protein uL23 N-terminal" evidence="14">
    <location>
        <begin position="199"/>
        <end position="246"/>
    </location>
</feature>
<comment type="similarity">
    <text evidence="2">Belongs to the universal ribosomal protein uS11 family.</text>
</comment>
<organism evidence="15">
    <name type="scientific">Candidozyma auris</name>
    <name type="common">Yeast</name>
    <name type="synonym">Candida auris</name>
    <dbReference type="NCBI Taxonomy" id="498019"/>
    <lineage>
        <taxon>Eukaryota</taxon>
        <taxon>Fungi</taxon>
        <taxon>Dikarya</taxon>
        <taxon>Ascomycota</taxon>
        <taxon>Saccharomycotina</taxon>
        <taxon>Pichiomycetes</taxon>
        <taxon>Metschnikowiaceae</taxon>
        <taxon>Candidozyma</taxon>
    </lineage>
</organism>
<dbReference type="NCBIfam" id="NF011118">
    <property type="entry name" value="PRK14548.1"/>
    <property type="match status" value="1"/>
</dbReference>
<dbReference type="InterPro" id="IPR036967">
    <property type="entry name" value="Ribosomal_uS11_sf"/>
</dbReference>
<evidence type="ECO:0000256" key="12">
    <source>
        <dbReference type="ARBA" id="ARBA00075004"/>
    </source>
</evidence>
<keyword evidence="8 13" id="KW-0687">Ribonucleoprotein</keyword>